<dbReference type="PANTHER" id="PTHR28630">
    <property type="match status" value="1"/>
</dbReference>
<evidence type="ECO:0000313" key="3">
    <source>
        <dbReference type="Proteomes" id="UP000239156"/>
    </source>
</evidence>
<evidence type="ECO:0000256" key="1">
    <source>
        <dbReference type="SAM" id="MobiDB-lite"/>
    </source>
</evidence>
<dbReference type="Pfam" id="PF13911">
    <property type="entry name" value="AhpC-TSA_2"/>
    <property type="match status" value="1"/>
</dbReference>
<protein>
    <submittedName>
        <fullName evidence="2">Uncharacterized protein</fullName>
    </submittedName>
</protein>
<feature type="compositionally biased region" description="Polar residues" evidence="1">
    <location>
        <begin position="290"/>
        <end position="305"/>
    </location>
</feature>
<accession>A0A2S4UHM7</accession>
<reference evidence="2" key="1">
    <citation type="submission" date="2017-12" db="EMBL/GenBank/DDBJ databases">
        <title>Gene loss provides genomic basis for host adaptation in cereal stripe rust fungi.</title>
        <authorList>
            <person name="Xia C."/>
        </authorList>
    </citation>
    <scope>NUCLEOTIDE SEQUENCE [LARGE SCALE GENOMIC DNA]</scope>
    <source>
        <strain evidence="2">93-210</strain>
    </source>
</reference>
<gene>
    <name evidence="2" type="ORF">PSTT_15465</name>
</gene>
<evidence type="ECO:0000313" key="2">
    <source>
        <dbReference type="EMBL" id="POV96769.1"/>
    </source>
</evidence>
<proteinExistence type="predicted"/>
<comment type="caution">
    <text evidence="2">The sequence shown here is derived from an EMBL/GenBank/DDBJ whole genome shotgun (WGS) entry which is preliminary data.</text>
</comment>
<feature type="region of interest" description="Disordered" evidence="1">
    <location>
        <begin position="509"/>
        <end position="531"/>
    </location>
</feature>
<dbReference type="EMBL" id="PKSL01000285">
    <property type="protein sequence ID" value="POV96769.1"/>
    <property type="molecule type" value="Genomic_DNA"/>
</dbReference>
<feature type="compositionally biased region" description="Low complexity" evidence="1">
    <location>
        <begin position="92"/>
        <end position="139"/>
    </location>
</feature>
<organism evidence="2 3">
    <name type="scientific">Puccinia striiformis</name>
    <dbReference type="NCBI Taxonomy" id="27350"/>
    <lineage>
        <taxon>Eukaryota</taxon>
        <taxon>Fungi</taxon>
        <taxon>Dikarya</taxon>
        <taxon>Basidiomycota</taxon>
        <taxon>Pucciniomycotina</taxon>
        <taxon>Pucciniomycetes</taxon>
        <taxon>Pucciniales</taxon>
        <taxon>Pucciniaceae</taxon>
        <taxon>Puccinia</taxon>
    </lineage>
</organism>
<feature type="non-terminal residue" evidence="2">
    <location>
        <position position="1"/>
    </location>
</feature>
<feature type="region of interest" description="Disordered" evidence="1">
    <location>
        <begin position="77"/>
        <end position="185"/>
    </location>
</feature>
<dbReference type="VEuPathDB" id="FungiDB:PSTT_15465"/>
<name>A0A2S4UHM7_9BASI</name>
<dbReference type="AlphaFoldDB" id="A0A2S4UHM7"/>
<dbReference type="Proteomes" id="UP000239156">
    <property type="component" value="Unassembled WGS sequence"/>
</dbReference>
<feature type="region of interest" description="Disordered" evidence="1">
    <location>
        <begin position="13"/>
        <end position="39"/>
    </location>
</feature>
<dbReference type="PANTHER" id="PTHR28630:SF3">
    <property type="entry name" value="PEROXIREDOXIN-LIKE 2C"/>
    <property type="match status" value="1"/>
</dbReference>
<dbReference type="VEuPathDB" id="FungiDB:PSHT_03060"/>
<feature type="compositionally biased region" description="Polar residues" evidence="1">
    <location>
        <begin position="161"/>
        <end position="185"/>
    </location>
</feature>
<keyword evidence="3" id="KW-1185">Reference proteome</keyword>
<feature type="compositionally biased region" description="Low complexity" evidence="1">
    <location>
        <begin position="15"/>
        <end position="33"/>
    </location>
</feature>
<sequence>NTHCKTGLHRAVVLPQASAPRSPSPQMMMAPPSTRQSSTASLLYMPPGLKSMIAAPATAASSHHYIKRSTIISCSQTLPPQQRSDSPHMLKSQSQSSGSGATSTTSHATTTTTTSSTSANSRPPSPQSSCSSPPTSLSSLGHTRKKTCPPTRINFPPPIANISSPTSIPRAPSTLQQADSKPSSQSILQGNHVHQMVLPSAHPALNRASPQIQLELAMKAEVVDGSGRAVKFEDLIDRDFKTLVIFIRHFRSGYSQRYIKRLSKIANGEGSSGPEKASKYDNPSIRGRSAPSTVSMATSYKSSKGQDVQSQDNWISANGVKVVVIGHGDYQLIDSYRNILNCPFPIYTDLSKDQKVYKLLGMKKVKDVKLQQTTENRNHFDFPEKVGSNYRMQPLGKNTYPSAIKSHHEPLLCSQESKIAFLSKVLYNAWRMPWKWSGDPQQLGGELVFEPIREEKLIKRKPIKYKLANNILQRTMSCRSASSSTCASAESCLEFAPPLGRIPSQFSRKPSCSIKNNRGGISSRPKNSQSIKDTVKDIQVQCKFIHQMTNYQDHCSIDDLMMMSGIRLTSLIQRF</sequence>
<feature type="region of interest" description="Disordered" evidence="1">
    <location>
        <begin position="266"/>
        <end position="305"/>
    </location>
</feature>
<dbReference type="InterPro" id="IPR032801">
    <property type="entry name" value="PXL2A/B/C"/>
</dbReference>